<feature type="region of interest" description="Disordered" evidence="1">
    <location>
        <begin position="190"/>
        <end position="209"/>
    </location>
</feature>
<dbReference type="Proteomes" id="UP000807504">
    <property type="component" value="Unassembled WGS sequence"/>
</dbReference>
<protein>
    <submittedName>
        <fullName evidence="3">Uncharacterized protein</fullName>
    </submittedName>
</protein>
<feature type="compositionally biased region" description="Basic and acidic residues" evidence="1">
    <location>
        <begin position="226"/>
        <end position="237"/>
    </location>
</feature>
<keyword evidence="2" id="KW-0732">Signal</keyword>
<feature type="compositionally biased region" description="Polar residues" evidence="1">
    <location>
        <begin position="600"/>
        <end position="611"/>
    </location>
</feature>
<feature type="compositionally biased region" description="Polar residues" evidence="1">
    <location>
        <begin position="530"/>
        <end position="576"/>
    </location>
</feature>
<feature type="region of interest" description="Disordered" evidence="1">
    <location>
        <begin position="510"/>
        <end position="707"/>
    </location>
</feature>
<evidence type="ECO:0000313" key="3">
    <source>
        <dbReference type="EMBL" id="KAF8782282.1"/>
    </source>
</evidence>
<feature type="compositionally biased region" description="Polar residues" evidence="1">
    <location>
        <begin position="269"/>
        <end position="282"/>
    </location>
</feature>
<feature type="region of interest" description="Disordered" evidence="1">
    <location>
        <begin position="66"/>
        <end position="86"/>
    </location>
</feature>
<feature type="compositionally biased region" description="Polar residues" evidence="1">
    <location>
        <begin position="425"/>
        <end position="437"/>
    </location>
</feature>
<feature type="compositionally biased region" description="Polar residues" evidence="1">
    <location>
        <begin position="445"/>
        <end position="456"/>
    </location>
</feature>
<organism evidence="3 4">
    <name type="scientific">Argiope bruennichi</name>
    <name type="common">Wasp spider</name>
    <name type="synonym">Aranea bruennichi</name>
    <dbReference type="NCBI Taxonomy" id="94029"/>
    <lineage>
        <taxon>Eukaryota</taxon>
        <taxon>Metazoa</taxon>
        <taxon>Ecdysozoa</taxon>
        <taxon>Arthropoda</taxon>
        <taxon>Chelicerata</taxon>
        <taxon>Arachnida</taxon>
        <taxon>Araneae</taxon>
        <taxon>Araneomorphae</taxon>
        <taxon>Entelegynae</taxon>
        <taxon>Araneoidea</taxon>
        <taxon>Araneidae</taxon>
        <taxon>Argiope</taxon>
    </lineage>
</organism>
<comment type="caution">
    <text evidence="3">The sequence shown here is derived from an EMBL/GenBank/DDBJ whole genome shotgun (WGS) entry which is preliminary data.</text>
</comment>
<sequence>MGTVLQFAAFLCICWLIRGVITHPNQDDDKRLTNKPPNQNDPAGRDFYFDEQRANDDNIKTGRAIPQSAWSKEEKEQIQTVENKTGTQSNDEFSVKNFLSYMLNMVQELKKDIFGIKEMASFKNKEELVNSQNNFEDKNKQNKMEVKNDAPKHGDSPENNEFKRENQQHRSNYLTDYYQKNGIKFVDDEEEDEDLENFSDQSDDSSHQPIEEINIQEINIKNKNRNQNDDSSYKPNERITMQGINKNNKNTYNAKCVRITRKPYTYSSEVEKITTTPSSQTKVSEENVKDNKENRKNHNFKESTTKPSAAGKNNLKSSTEETENMPIASSTSKIGKCVKKNNLNSLNNLNEKKDPTEKPLKSAAIVTTKSPQNEKSDKTNSKRPNQNKTPNNLSKGTSPSSDYKNPEKSSKNKGVSDFDNKSGVHIQSTTLPPQNSKDFVYPENMGNTNKPYTSDIFSKKPAYRKQQEQNTSPKPADEKRIQNNAKSLKNVDKTNEYATVSTTNHRMSTKAHTIGTEINDNFKESKNKRSNVISSHTTITYNENGPNSKSEGQQNNLDTDNTIQSTTSENIINMDNLNKHLSDNFTDKKRTNKNDESEKLNANNQDKSDSESQGDSETEQLKEQQTNNAPESEISLKNKKTKDSKPENDIKEANDNLSSTTPSDLHASQDSKSEFRNHDIEGFGKPQELQESNEDLSKKDEMPEISPDYEYEYEDDTEDFDISDELMDMQDDQNQESEININNGKYENNDEMYPTTVLINEFQISEQTGYAIKGNSQEQYDTFLEYIYKHSHNPLFQSLKNQSNDSSYGRY</sequence>
<keyword evidence="4" id="KW-1185">Reference proteome</keyword>
<accession>A0A8T0F157</accession>
<feature type="region of interest" description="Disordered" evidence="1">
    <location>
        <begin position="26"/>
        <end position="47"/>
    </location>
</feature>
<dbReference type="AlphaFoldDB" id="A0A8T0F157"/>
<evidence type="ECO:0000256" key="2">
    <source>
        <dbReference type="SAM" id="SignalP"/>
    </source>
</evidence>
<feature type="compositionally biased region" description="Basic and acidic residues" evidence="1">
    <location>
        <begin position="641"/>
        <end position="654"/>
    </location>
</feature>
<feature type="compositionally biased region" description="Basic and acidic residues" evidence="1">
    <location>
        <begin position="404"/>
        <end position="422"/>
    </location>
</feature>
<evidence type="ECO:0000313" key="4">
    <source>
        <dbReference type="Proteomes" id="UP000807504"/>
    </source>
</evidence>
<feature type="region of interest" description="Disordered" evidence="1">
    <location>
        <begin position="130"/>
        <end position="172"/>
    </location>
</feature>
<feature type="compositionally biased region" description="Basic and acidic residues" evidence="1">
    <location>
        <begin position="577"/>
        <end position="599"/>
    </location>
</feature>
<feature type="region of interest" description="Disordered" evidence="1">
    <location>
        <begin position="269"/>
        <end position="333"/>
    </location>
</feature>
<feature type="region of interest" description="Disordered" evidence="1">
    <location>
        <begin position="346"/>
        <end position="485"/>
    </location>
</feature>
<feature type="chain" id="PRO_5035746522" evidence="2">
    <location>
        <begin position="23"/>
        <end position="811"/>
    </location>
</feature>
<dbReference type="EMBL" id="JABXBU010001863">
    <property type="protein sequence ID" value="KAF8782282.1"/>
    <property type="molecule type" value="Genomic_DNA"/>
</dbReference>
<reference evidence="3" key="1">
    <citation type="journal article" date="2020" name="bioRxiv">
        <title>Chromosome-level reference genome of the European wasp spider Argiope bruennichi: a resource for studies on range expansion and evolutionary adaptation.</title>
        <authorList>
            <person name="Sheffer M.M."/>
            <person name="Hoppe A."/>
            <person name="Krehenwinkel H."/>
            <person name="Uhl G."/>
            <person name="Kuss A.W."/>
            <person name="Jensen L."/>
            <person name="Jensen C."/>
            <person name="Gillespie R.G."/>
            <person name="Hoff K.J."/>
            <person name="Prost S."/>
        </authorList>
    </citation>
    <scope>NUCLEOTIDE SEQUENCE</scope>
</reference>
<proteinExistence type="predicted"/>
<evidence type="ECO:0000256" key="1">
    <source>
        <dbReference type="SAM" id="MobiDB-lite"/>
    </source>
</evidence>
<gene>
    <name evidence="3" type="ORF">HNY73_012585</name>
</gene>
<feature type="compositionally biased region" description="Basic and acidic residues" evidence="1">
    <location>
        <begin position="283"/>
        <end position="304"/>
    </location>
</feature>
<feature type="compositionally biased region" description="Polar residues" evidence="1">
    <location>
        <begin position="655"/>
        <end position="666"/>
    </location>
</feature>
<feature type="signal peptide" evidence="2">
    <location>
        <begin position="1"/>
        <end position="22"/>
    </location>
</feature>
<reference evidence="3" key="2">
    <citation type="submission" date="2020-06" db="EMBL/GenBank/DDBJ databases">
        <authorList>
            <person name="Sheffer M."/>
        </authorList>
    </citation>
    <scope>NUCLEOTIDE SEQUENCE</scope>
</reference>
<feature type="compositionally biased region" description="Acidic residues" evidence="1">
    <location>
        <begin position="190"/>
        <end position="203"/>
    </location>
</feature>
<feature type="compositionally biased region" description="Basic and acidic residues" evidence="1">
    <location>
        <begin position="135"/>
        <end position="168"/>
    </location>
</feature>
<feature type="compositionally biased region" description="Basic and acidic residues" evidence="1">
    <location>
        <begin position="667"/>
        <end position="682"/>
    </location>
</feature>
<feature type="compositionally biased region" description="Basic and acidic residues" evidence="1">
    <location>
        <begin position="350"/>
        <end position="360"/>
    </location>
</feature>
<feature type="region of interest" description="Disordered" evidence="1">
    <location>
        <begin position="219"/>
        <end position="239"/>
    </location>
</feature>
<name>A0A8T0F157_ARGBR</name>
<feature type="compositionally biased region" description="Polar residues" evidence="1">
    <location>
        <begin position="382"/>
        <end position="403"/>
    </location>
</feature>